<proteinExistence type="inferred from homology"/>
<dbReference type="Gene3D" id="1.10.3720.10">
    <property type="entry name" value="MetI-like"/>
    <property type="match status" value="1"/>
</dbReference>
<evidence type="ECO:0000256" key="2">
    <source>
        <dbReference type="ARBA" id="ARBA00022448"/>
    </source>
</evidence>
<comment type="subcellular location">
    <subcellularLocation>
        <location evidence="1 7">Cell membrane</location>
        <topology evidence="1 7">Multi-pass membrane protein</topology>
    </subcellularLocation>
</comment>
<dbReference type="Pfam" id="PF00528">
    <property type="entry name" value="BPD_transp_1"/>
    <property type="match status" value="1"/>
</dbReference>
<name>A0A2A9CN07_9ACTN</name>
<dbReference type="OrthoDB" id="61122at2"/>
<dbReference type="EMBL" id="PDJC01000001">
    <property type="protein sequence ID" value="PFG15571.1"/>
    <property type="molecule type" value="Genomic_DNA"/>
</dbReference>
<evidence type="ECO:0000256" key="6">
    <source>
        <dbReference type="ARBA" id="ARBA00023136"/>
    </source>
</evidence>
<comment type="similarity">
    <text evidence="7">Belongs to the binding-protein-dependent transport system permease family.</text>
</comment>
<evidence type="ECO:0000256" key="3">
    <source>
        <dbReference type="ARBA" id="ARBA00022475"/>
    </source>
</evidence>
<feature type="transmembrane region" description="Helical" evidence="7">
    <location>
        <begin position="192"/>
        <end position="215"/>
    </location>
</feature>
<keyword evidence="10" id="KW-1185">Reference proteome</keyword>
<dbReference type="PROSITE" id="PS50928">
    <property type="entry name" value="ABC_TM1"/>
    <property type="match status" value="1"/>
</dbReference>
<keyword evidence="2 7" id="KW-0813">Transport</keyword>
<keyword evidence="3" id="KW-1003">Cell membrane</keyword>
<keyword evidence="6 7" id="KW-0472">Membrane</keyword>
<dbReference type="SUPFAM" id="SSF161098">
    <property type="entry name" value="MetI-like"/>
    <property type="match status" value="1"/>
</dbReference>
<feature type="transmembrane region" description="Helical" evidence="7">
    <location>
        <begin position="12"/>
        <end position="34"/>
    </location>
</feature>
<evidence type="ECO:0000256" key="7">
    <source>
        <dbReference type="RuleBase" id="RU363032"/>
    </source>
</evidence>
<feature type="domain" description="ABC transmembrane type-1" evidence="8">
    <location>
        <begin position="68"/>
        <end position="259"/>
    </location>
</feature>
<accession>A0A2A9CN07</accession>
<dbReference type="InterPro" id="IPR000515">
    <property type="entry name" value="MetI-like"/>
</dbReference>
<evidence type="ECO:0000256" key="5">
    <source>
        <dbReference type="ARBA" id="ARBA00022989"/>
    </source>
</evidence>
<keyword evidence="5 7" id="KW-1133">Transmembrane helix</keyword>
<feature type="transmembrane region" description="Helical" evidence="7">
    <location>
        <begin position="103"/>
        <end position="125"/>
    </location>
</feature>
<dbReference type="GO" id="GO:0005886">
    <property type="term" value="C:plasma membrane"/>
    <property type="evidence" value="ECO:0007669"/>
    <property type="project" value="UniProtKB-SubCell"/>
</dbReference>
<protein>
    <submittedName>
        <fullName evidence="9">Carbohydrate ABC transporter membrane protein 2 (CUT1 family)</fullName>
    </submittedName>
</protein>
<evidence type="ECO:0000256" key="4">
    <source>
        <dbReference type="ARBA" id="ARBA00022692"/>
    </source>
</evidence>
<reference evidence="9 10" key="1">
    <citation type="submission" date="2017-10" db="EMBL/GenBank/DDBJ databases">
        <title>Sequencing the genomes of 1000 actinobacteria strains.</title>
        <authorList>
            <person name="Klenk H.-P."/>
        </authorList>
    </citation>
    <scope>NUCLEOTIDE SEQUENCE [LARGE SCALE GENOMIC DNA]</scope>
    <source>
        <strain evidence="9 10">DSM 15597</strain>
    </source>
</reference>
<dbReference type="Proteomes" id="UP000226079">
    <property type="component" value="Unassembled WGS sequence"/>
</dbReference>
<dbReference type="PANTHER" id="PTHR43744">
    <property type="entry name" value="ABC TRANSPORTER PERMEASE PROTEIN MG189-RELATED-RELATED"/>
    <property type="match status" value="1"/>
</dbReference>
<gene>
    <name evidence="9" type="ORF">ATK74_0091</name>
</gene>
<evidence type="ECO:0000259" key="8">
    <source>
        <dbReference type="PROSITE" id="PS50928"/>
    </source>
</evidence>
<organism evidence="9 10">
    <name type="scientific">Propionicimonas paludicola</name>
    <dbReference type="NCBI Taxonomy" id="185243"/>
    <lineage>
        <taxon>Bacteria</taxon>
        <taxon>Bacillati</taxon>
        <taxon>Actinomycetota</taxon>
        <taxon>Actinomycetes</taxon>
        <taxon>Propionibacteriales</taxon>
        <taxon>Nocardioidaceae</taxon>
        <taxon>Propionicimonas</taxon>
    </lineage>
</organism>
<evidence type="ECO:0000313" key="10">
    <source>
        <dbReference type="Proteomes" id="UP000226079"/>
    </source>
</evidence>
<feature type="transmembrane region" description="Helical" evidence="7">
    <location>
        <begin position="137"/>
        <end position="155"/>
    </location>
</feature>
<dbReference type="RefSeq" id="WP_098459190.1">
    <property type="nucleotide sequence ID" value="NZ_PDJC01000001.1"/>
</dbReference>
<dbReference type="PANTHER" id="PTHR43744:SF12">
    <property type="entry name" value="ABC TRANSPORTER PERMEASE PROTEIN MG189-RELATED"/>
    <property type="match status" value="1"/>
</dbReference>
<evidence type="ECO:0000313" key="9">
    <source>
        <dbReference type="EMBL" id="PFG15571.1"/>
    </source>
</evidence>
<evidence type="ECO:0000256" key="1">
    <source>
        <dbReference type="ARBA" id="ARBA00004651"/>
    </source>
</evidence>
<sequence>MIASKRETVIGRILLILLMLWTLMPFVSLFVTALHKSGSYPAGVEWPADPQWGNFALAFQSAQMGALVWSSVQIVLGVVPISLVIATMAGYAIGHLRVPGHKLLLLLFVFGLTLPFEGIITPLYYQIRDFGLLNTRWAIILPLIGLFMPFSVYWMRAHFVNMPAELSEAAEVDGANRWQIFWRVHVPLARPALSSLGILLFLWTWNQFLLTVVLVNDPLKRTAAGALGAFQGQWGTDIPLLCAGSLLIMAPTLLVFFIFQRQFVAALLQGSMKG</sequence>
<dbReference type="InterPro" id="IPR035906">
    <property type="entry name" value="MetI-like_sf"/>
</dbReference>
<feature type="transmembrane region" description="Helical" evidence="7">
    <location>
        <begin position="67"/>
        <end position="91"/>
    </location>
</feature>
<dbReference type="AlphaFoldDB" id="A0A2A9CN07"/>
<comment type="caution">
    <text evidence="9">The sequence shown here is derived from an EMBL/GenBank/DDBJ whole genome shotgun (WGS) entry which is preliminary data.</text>
</comment>
<dbReference type="GO" id="GO:0055085">
    <property type="term" value="P:transmembrane transport"/>
    <property type="evidence" value="ECO:0007669"/>
    <property type="project" value="InterPro"/>
</dbReference>
<dbReference type="CDD" id="cd06261">
    <property type="entry name" value="TM_PBP2"/>
    <property type="match status" value="1"/>
</dbReference>
<feature type="transmembrane region" description="Helical" evidence="7">
    <location>
        <begin position="238"/>
        <end position="259"/>
    </location>
</feature>
<keyword evidence="4 7" id="KW-0812">Transmembrane</keyword>